<protein>
    <submittedName>
        <fullName evidence="2">Uncharacterized protein</fullName>
    </submittedName>
</protein>
<feature type="compositionally biased region" description="Acidic residues" evidence="1">
    <location>
        <begin position="42"/>
        <end position="52"/>
    </location>
</feature>
<reference evidence="3" key="1">
    <citation type="submission" date="2016-08" db="EMBL/GenBank/DDBJ databases">
        <authorList>
            <person name="Tokovenko B."/>
            <person name="Kalinowski J."/>
        </authorList>
    </citation>
    <scope>NUCLEOTIDE SEQUENCE [LARGE SCALE GENOMIC DNA]</scope>
    <source>
        <strain evidence="3">UTMC102</strain>
    </source>
</reference>
<evidence type="ECO:0000313" key="3">
    <source>
        <dbReference type="Proteomes" id="UP000189004"/>
    </source>
</evidence>
<feature type="region of interest" description="Disordered" evidence="1">
    <location>
        <begin position="40"/>
        <end position="62"/>
    </location>
</feature>
<dbReference type="AlphaFoldDB" id="A0A1V3C143"/>
<evidence type="ECO:0000256" key="1">
    <source>
        <dbReference type="SAM" id="MobiDB-lite"/>
    </source>
</evidence>
<keyword evidence="3" id="KW-1185">Reference proteome</keyword>
<gene>
    <name evidence="2" type="ORF">NOSIN_11555</name>
</gene>
<comment type="caution">
    <text evidence="2">The sequence shown here is derived from an EMBL/GenBank/DDBJ whole genome shotgun (WGS) entry which is preliminary data.</text>
</comment>
<sequence length="159" mass="17491">MVLELDPDQANLPRLQELGYEVFTSVDSLLGFVNRLGQDAAGEADERSETEEAPTPGPRTADFGRAMVRAYERARDESGFTAPSFQGMLAEQDPVGAAHRLLSGPAVSDGFSNLWDLGRLDLTVEALVLRPEFSPLFTGEELDRARGRLEQFGYEFPRG</sequence>
<organism evidence="2 3">
    <name type="scientific">Nocardiopsis sinuspersici</name>
    <dbReference type="NCBI Taxonomy" id="501010"/>
    <lineage>
        <taxon>Bacteria</taxon>
        <taxon>Bacillati</taxon>
        <taxon>Actinomycetota</taxon>
        <taxon>Actinomycetes</taxon>
        <taxon>Streptosporangiales</taxon>
        <taxon>Nocardiopsidaceae</taxon>
        <taxon>Nocardiopsis</taxon>
    </lineage>
</organism>
<proteinExistence type="predicted"/>
<accession>A0A1V3C143</accession>
<dbReference type="EMBL" id="MCOK01000001">
    <property type="protein sequence ID" value="OOC54362.1"/>
    <property type="molecule type" value="Genomic_DNA"/>
</dbReference>
<dbReference type="Proteomes" id="UP000189004">
    <property type="component" value="Unassembled WGS sequence"/>
</dbReference>
<dbReference type="STRING" id="501010.NOSIN_11555"/>
<name>A0A1V3C143_9ACTN</name>
<evidence type="ECO:0000313" key="2">
    <source>
        <dbReference type="EMBL" id="OOC54362.1"/>
    </source>
</evidence>